<sequence>MRQIASTLVVCVLITFVSVCKTVDQEKAQPAAPVLQPSVQIRAQSHDNTLWIRIGDSVGWLEPGQPYLIRYGTQELDCEQHPAEFQGVLVTPGSISHRIASTIPFKDQKSLFLCMTQNGRLLHKEKLAISASNPFASLDGAPPIVNYARRCAEEIAYIPPINCLDGETLRVTVQGQEPSTYPPGLQCDRPAMLDYQDRAEGQCVPYSRIQKITFEDPDAVGVIICRRYKLRDPNDPLFDDVSIIIHRKSTGATCFFQMPEDVGIARDGRRVPPPHELPTSTPDDSPNVKDFWLPPAETAQRYCHQCHDSDPFIHSPYVAGSGQVPKAPDTPYRIVGKEFADWPSTQAVTVEGGNLCTSCHRVGDRFSCESFLDYSVGLKSIKGVLASFYQFPDSHWMPPPSALLTAQEWQDRYQEQVNQIRACCQDPSKAGCKREPITENIGF</sequence>
<proteinExistence type="predicted"/>
<dbReference type="STRING" id="1513793.SAMN06296036_102414"/>
<organism evidence="2 3">
    <name type="scientific">Pseudobacteriovorax antillogorgiicola</name>
    <dbReference type="NCBI Taxonomy" id="1513793"/>
    <lineage>
        <taxon>Bacteria</taxon>
        <taxon>Pseudomonadati</taxon>
        <taxon>Bdellovibrionota</taxon>
        <taxon>Oligoflexia</taxon>
        <taxon>Oligoflexales</taxon>
        <taxon>Pseudobacteriovoracaceae</taxon>
        <taxon>Pseudobacteriovorax</taxon>
    </lineage>
</organism>
<protein>
    <submittedName>
        <fullName evidence="2">Uncharacterized protein</fullName>
    </submittedName>
</protein>
<reference evidence="3" key="1">
    <citation type="submission" date="2017-04" db="EMBL/GenBank/DDBJ databases">
        <authorList>
            <person name="Varghese N."/>
            <person name="Submissions S."/>
        </authorList>
    </citation>
    <scope>NUCLEOTIDE SEQUENCE [LARGE SCALE GENOMIC DNA]</scope>
    <source>
        <strain evidence="3">RKEM611</strain>
    </source>
</reference>
<accession>A0A1Y6B9I3</accession>
<evidence type="ECO:0000313" key="2">
    <source>
        <dbReference type="EMBL" id="SME98070.1"/>
    </source>
</evidence>
<name>A0A1Y6B9I3_9BACT</name>
<evidence type="ECO:0000256" key="1">
    <source>
        <dbReference type="SAM" id="MobiDB-lite"/>
    </source>
</evidence>
<dbReference type="Proteomes" id="UP000192907">
    <property type="component" value="Unassembled WGS sequence"/>
</dbReference>
<gene>
    <name evidence="2" type="ORF">SAMN06296036_102414</name>
</gene>
<dbReference type="RefSeq" id="WP_132314958.1">
    <property type="nucleotide sequence ID" value="NZ_FWZT01000002.1"/>
</dbReference>
<feature type="region of interest" description="Disordered" evidence="1">
    <location>
        <begin position="267"/>
        <end position="288"/>
    </location>
</feature>
<dbReference type="AlphaFoldDB" id="A0A1Y6B9I3"/>
<keyword evidence="3" id="KW-1185">Reference proteome</keyword>
<dbReference type="OrthoDB" id="5558004at2"/>
<evidence type="ECO:0000313" key="3">
    <source>
        <dbReference type="Proteomes" id="UP000192907"/>
    </source>
</evidence>
<dbReference type="EMBL" id="FWZT01000002">
    <property type="protein sequence ID" value="SME98070.1"/>
    <property type="molecule type" value="Genomic_DNA"/>
</dbReference>